<evidence type="ECO:0000313" key="1">
    <source>
        <dbReference type="EMBL" id="KAI3691620.1"/>
    </source>
</evidence>
<reference evidence="1 2" key="2">
    <citation type="journal article" date="2022" name="Mol. Ecol. Resour.">
        <title>The genomes of chicory, endive, great burdock and yacon provide insights into Asteraceae paleo-polyploidization history and plant inulin production.</title>
        <authorList>
            <person name="Fan W."/>
            <person name="Wang S."/>
            <person name="Wang H."/>
            <person name="Wang A."/>
            <person name="Jiang F."/>
            <person name="Liu H."/>
            <person name="Zhao H."/>
            <person name="Xu D."/>
            <person name="Zhang Y."/>
        </authorList>
    </citation>
    <scope>NUCLEOTIDE SEQUENCE [LARGE SCALE GENOMIC DNA]</scope>
    <source>
        <strain evidence="2">cv. Niubang</strain>
    </source>
</reference>
<proteinExistence type="predicted"/>
<gene>
    <name evidence="1" type="ORF">L6452_31417</name>
</gene>
<dbReference type="EMBL" id="CM042057">
    <property type="protein sequence ID" value="KAI3691620.1"/>
    <property type="molecule type" value="Genomic_DNA"/>
</dbReference>
<sequence>MEHVAAPCRRQWIDPEPTFRFIVYILLCVMIIKACIQARMPSEFVMPSRAFSLLVRSLLMYALASGISAVSRGRIYVIARWVTAISACLMLGFMSYLVCFC</sequence>
<organism evidence="1 2">
    <name type="scientific">Arctium lappa</name>
    <name type="common">Greater burdock</name>
    <name type="synonym">Lappa major</name>
    <dbReference type="NCBI Taxonomy" id="4217"/>
    <lineage>
        <taxon>Eukaryota</taxon>
        <taxon>Viridiplantae</taxon>
        <taxon>Streptophyta</taxon>
        <taxon>Embryophyta</taxon>
        <taxon>Tracheophyta</taxon>
        <taxon>Spermatophyta</taxon>
        <taxon>Magnoliopsida</taxon>
        <taxon>eudicotyledons</taxon>
        <taxon>Gunneridae</taxon>
        <taxon>Pentapetalae</taxon>
        <taxon>asterids</taxon>
        <taxon>campanulids</taxon>
        <taxon>Asterales</taxon>
        <taxon>Asteraceae</taxon>
        <taxon>Carduoideae</taxon>
        <taxon>Cardueae</taxon>
        <taxon>Arctiinae</taxon>
        <taxon>Arctium</taxon>
    </lineage>
</organism>
<protein>
    <submittedName>
        <fullName evidence="1">Uncharacterized protein</fullName>
    </submittedName>
</protein>
<evidence type="ECO:0000313" key="2">
    <source>
        <dbReference type="Proteomes" id="UP001055879"/>
    </source>
</evidence>
<name>A0ACB8Z2W1_ARCLA</name>
<dbReference type="Proteomes" id="UP001055879">
    <property type="component" value="Linkage Group LG11"/>
</dbReference>
<keyword evidence="2" id="KW-1185">Reference proteome</keyword>
<accession>A0ACB8Z2W1</accession>
<reference evidence="2" key="1">
    <citation type="journal article" date="2022" name="Mol. Ecol. Resour.">
        <title>The genomes of chicory, endive, great burdock and yacon provide insights into Asteraceae palaeo-polyploidization history and plant inulin production.</title>
        <authorList>
            <person name="Fan W."/>
            <person name="Wang S."/>
            <person name="Wang H."/>
            <person name="Wang A."/>
            <person name="Jiang F."/>
            <person name="Liu H."/>
            <person name="Zhao H."/>
            <person name="Xu D."/>
            <person name="Zhang Y."/>
        </authorList>
    </citation>
    <scope>NUCLEOTIDE SEQUENCE [LARGE SCALE GENOMIC DNA]</scope>
    <source>
        <strain evidence="2">cv. Niubang</strain>
    </source>
</reference>
<comment type="caution">
    <text evidence="1">The sequence shown here is derived from an EMBL/GenBank/DDBJ whole genome shotgun (WGS) entry which is preliminary data.</text>
</comment>